<name>A0A5B7D9I9_PORTR</name>
<dbReference type="EMBL" id="VSRR010000626">
    <property type="protein sequence ID" value="MPC17853.1"/>
    <property type="molecule type" value="Genomic_DNA"/>
</dbReference>
<evidence type="ECO:0000313" key="1">
    <source>
        <dbReference type="EMBL" id="MPC17853.1"/>
    </source>
</evidence>
<sequence length="117" mass="12782">MPANLRRYPLGVQSPFIRGGAAPGLKLYQRVGRGGVRGRYRVLRRRCCVGHPGLCLTCFPASPSTGGPTATGSPWTPRARKSAEVLLMLLRSPKRDNSEITEIERKFIPSNPSTPPI</sequence>
<dbReference type="AlphaFoldDB" id="A0A5B7D9I9"/>
<comment type="caution">
    <text evidence="1">The sequence shown here is derived from an EMBL/GenBank/DDBJ whole genome shotgun (WGS) entry which is preliminary data.</text>
</comment>
<protein>
    <submittedName>
        <fullName evidence="1">Uncharacterized protein</fullName>
    </submittedName>
</protein>
<gene>
    <name evidence="1" type="ORF">E2C01_010721</name>
</gene>
<organism evidence="1 2">
    <name type="scientific">Portunus trituberculatus</name>
    <name type="common">Swimming crab</name>
    <name type="synonym">Neptunus trituberculatus</name>
    <dbReference type="NCBI Taxonomy" id="210409"/>
    <lineage>
        <taxon>Eukaryota</taxon>
        <taxon>Metazoa</taxon>
        <taxon>Ecdysozoa</taxon>
        <taxon>Arthropoda</taxon>
        <taxon>Crustacea</taxon>
        <taxon>Multicrustacea</taxon>
        <taxon>Malacostraca</taxon>
        <taxon>Eumalacostraca</taxon>
        <taxon>Eucarida</taxon>
        <taxon>Decapoda</taxon>
        <taxon>Pleocyemata</taxon>
        <taxon>Brachyura</taxon>
        <taxon>Eubrachyura</taxon>
        <taxon>Portunoidea</taxon>
        <taxon>Portunidae</taxon>
        <taxon>Portuninae</taxon>
        <taxon>Portunus</taxon>
    </lineage>
</organism>
<dbReference type="Proteomes" id="UP000324222">
    <property type="component" value="Unassembled WGS sequence"/>
</dbReference>
<proteinExistence type="predicted"/>
<keyword evidence="2" id="KW-1185">Reference proteome</keyword>
<accession>A0A5B7D9I9</accession>
<reference evidence="1 2" key="1">
    <citation type="submission" date="2019-05" db="EMBL/GenBank/DDBJ databases">
        <title>Another draft genome of Portunus trituberculatus and its Hox gene families provides insights of decapod evolution.</title>
        <authorList>
            <person name="Jeong J.-H."/>
            <person name="Song I."/>
            <person name="Kim S."/>
            <person name="Choi T."/>
            <person name="Kim D."/>
            <person name="Ryu S."/>
            <person name="Kim W."/>
        </authorList>
    </citation>
    <scope>NUCLEOTIDE SEQUENCE [LARGE SCALE GENOMIC DNA]</scope>
    <source>
        <tissue evidence="1">Muscle</tissue>
    </source>
</reference>
<evidence type="ECO:0000313" key="2">
    <source>
        <dbReference type="Proteomes" id="UP000324222"/>
    </source>
</evidence>